<feature type="compositionally biased region" description="Basic and acidic residues" evidence="2">
    <location>
        <begin position="188"/>
        <end position="204"/>
    </location>
</feature>
<keyword evidence="3" id="KW-0472">Membrane</keyword>
<organism evidence="5 6">
    <name type="scientific">Exophiala dermatitidis</name>
    <name type="common">Black yeast-like fungus</name>
    <name type="synonym">Wangiella dermatitidis</name>
    <dbReference type="NCBI Taxonomy" id="5970"/>
    <lineage>
        <taxon>Eukaryota</taxon>
        <taxon>Fungi</taxon>
        <taxon>Dikarya</taxon>
        <taxon>Ascomycota</taxon>
        <taxon>Pezizomycotina</taxon>
        <taxon>Eurotiomycetes</taxon>
        <taxon>Chaetothyriomycetidae</taxon>
        <taxon>Chaetothyriales</taxon>
        <taxon>Herpotrichiellaceae</taxon>
        <taxon>Exophiala</taxon>
    </lineage>
</organism>
<accession>A0AAN6EJN2</accession>
<sequence>MVATTITFNKPGVQAPVYVAGNFTNWTPIEMKHEPVEKDGVVENHFSYTVDLEPGEFQYKFRLGPGDWWVLDESTPTANDGAGNINNVLAVKPEETIVSAAEVSAGREPEQTHLVSGAEDTQKSIPAEEANDAAPVVETEPEDTPVQAQARTQTQEVGREPEPESESPAEPAPTPATAPAAAAAPVPEVEHDSESDQDEHEHEPQPQPTSAVSQPIAEHEHEHFDATKEGSIPDVAPPPYEEHHAIPVSSSPQTDSPSPVVIVPNEKKPPKEVVNNAAQKVQAELKQAGQSWFAQNPVLVAAMVVVPVVVSLIWYRGRGRS</sequence>
<dbReference type="InterPro" id="IPR013783">
    <property type="entry name" value="Ig-like_fold"/>
</dbReference>
<name>A0AAN6EJN2_EXODE</name>
<feature type="transmembrane region" description="Helical" evidence="3">
    <location>
        <begin position="292"/>
        <end position="315"/>
    </location>
</feature>
<dbReference type="PANTHER" id="PTHR10343">
    <property type="entry name" value="5'-AMP-ACTIVATED PROTEIN KINASE , BETA SUBUNIT"/>
    <property type="match status" value="1"/>
</dbReference>
<dbReference type="CDD" id="cd02859">
    <property type="entry name" value="E_set_AMPKbeta_like_N"/>
    <property type="match status" value="1"/>
</dbReference>
<feature type="domain" description="AMP-activated protein kinase glycogen-binding" evidence="4">
    <location>
        <begin position="3"/>
        <end position="95"/>
    </location>
</feature>
<dbReference type="InterPro" id="IPR014756">
    <property type="entry name" value="Ig_E-set"/>
</dbReference>
<evidence type="ECO:0000256" key="2">
    <source>
        <dbReference type="SAM" id="MobiDB-lite"/>
    </source>
</evidence>
<dbReference type="AlphaFoldDB" id="A0AAN6EJN2"/>
<evidence type="ECO:0000313" key="5">
    <source>
        <dbReference type="EMBL" id="KAJ8986403.1"/>
    </source>
</evidence>
<dbReference type="Gene3D" id="2.60.40.10">
    <property type="entry name" value="Immunoglobulins"/>
    <property type="match status" value="1"/>
</dbReference>
<feature type="compositionally biased region" description="Basic and acidic residues" evidence="2">
    <location>
        <begin position="217"/>
        <end position="228"/>
    </location>
</feature>
<evidence type="ECO:0000256" key="1">
    <source>
        <dbReference type="ARBA" id="ARBA00010926"/>
    </source>
</evidence>
<reference evidence="5" key="1">
    <citation type="submission" date="2023-01" db="EMBL/GenBank/DDBJ databases">
        <title>Exophiala dermititidis isolated from Cystic Fibrosis Patient.</title>
        <authorList>
            <person name="Kurbessoian T."/>
            <person name="Crocker A."/>
            <person name="Murante D."/>
            <person name="Hogan D.A."/>
            <person name="Stajich J.E."/>
        </authorList>
    </citation>
    <scope>NUCLEOTIDE SEQUENCE</scope>
    <source>
        <strain evidence="5">Ex8</strain>
    </source>
</reference>
<protein>
    <recommendedName>
        <fullName evidence="4">AMP-activated protein kinase glycogen-binding domain-containing protein</fullName>
    </recommendedName>
</protein>
<feature type="compositionally biased region" description="Polar residues" evidence="2">
    <location>
        <begin position="146"/>
        <end position="156"/>
    </location>
</feature>
<proteinExistence type="inferred from homology"/>
<keyword evidence="3" id="KW-0812">Transmembrane</keyword>
<evidence type="ECO:0000313" key="6">
    <source>
        <dbReference type="Proteomes" id="UP001161757"/>
    </source>
</evidence>
<feature type="compositionally biased region" description="Polar residues" evidence="2">
    <location>
        <begin position="248"/>
        <end position="257"/>
    </location>
</feature>
<comment type="caution">
    <text evidence="5">The sequence shown here is derived from an EMBL/GenBank/DDBJ whole genome shotgun (WGS) entry which is preliminary data.</text>
</comment>
<feature type="region of interest" description="Disordered" evidence="2">
    <location>
        <begin position="101"/>
        <end position="268"/>
    </location>
</feature>
<dbReference type="SUPFAM" id="SSF81296">
    <property type="entry name" value="E set domains"/>
    <property type="match status" value="1"/>
</dbReference>
<evidence type="ECO:0000256" key="3">
    <source>
        <dbReference type="SAM" id="Phobius"/>
    </source>
</evidence>
<keyword evidence="3" id="KW-1133">Transmembrane helix</keyword>
<comment type="similarity">
    <text evidence="1">Belongs to the 5'-AMP-activated protein kinase beta subunit family.</text>
</comment>
<dbReference type="Proteomes" id="UP001161757">
    <property type="component" value="Unassembled WGS sequence"/>
</dbReference>
<dbReference type="EMBL" id="JAJGCB010000039">
    <property type="protein sequence ID" value="KAJ8986403.1"/>
    <property type="molecule type" value="Genomic_DNA"/>
</dbReference>
<dbReference type="InterPro" id="IPR032640">
    <property type="entry name" value="AMPK1_CBM"/>
</dbReference>
<dbReference type="Pfam" id="PF16561">
    <property type="entry name" value="AMPK1_CBM"/>
    <property type="match status" value="1"/>
</dbReference>
<gene>
    <name evidence="5" type="ORF">HRR80_009503</name>
</gene>
<dbReference type="InterPro" id="IPR050827">
    <property type="entry name" value="CRP1_MDG1_kinase"/>
</dbReference>
<feature type="compositionally biased region" description="Low complexity" evidence="2">
    <location>
        <begin position="177"/>
        <end position="187"/>
    </location>
</feature>
<dbReference type="PANTHER" id="PTHR10343:SF84">
    <property type="entry name" value="5'-AMP-ACTIVATED PROTEIN KINASE SUBUNIT BETA-1"/>
    <property type="match status" value="1"/>
</dbReference>
<evidence type="ECO:0000259" key="4">
    <source>
        <dbReference type="Pfam" id="PF16561"/>
    </source>
</evidence>